<dbReference type="AlphaFoldDB" id="A0A2P2QUV4"/>
<name>A0A2P2QUV4_RHIMU</name>
<accession>A0A2P2QUV4</accession>
<keyword evidence="1" id="KW-0472">Membrane</keyword>
<keyword evidence="1" id="KW-0812">Transmembrane</keyword>
<dbReference type="EMBL" id="GGEC01090305">
    <property type="protein sequence ID" value="MBX70789.1"/>
    <property type="molecule type" value="Transcribed_RNA"/>
</dbReference>
<evidence type="ECO:0000256" key="1">
    <source>
        <dbReference type="SAM" id="Phobius"/>
    </source>
</evidence>
<keyword evidence="1" id="KW-1133">Transmembrane helix</keyword>
<proteinExistence type="predicted"/>
<evidence type="ECO:0000313" key="2">
    <source>
        <dbReference type="EMBL" id="MBX70789.1"/>
    </source>
</evidence>
<feature type="transmembrane region" description="Helical" evidence="1">
    <location>
        <begin position="12"/>
        <end position="28"/>
    </location>
</feature>
<organism evidence="2">
    <name type="scientific">Rhizophora mucronata</name>
    <name type="common">Asiatic mangrove</name>
    <dbReference type="NCBI Taxonomy" id="61149"/>
    <lineage>
        <taxon>Eukaryota</taxon>
        <taxon>Viridiplantae</taxon>
        <taxon>Streptophyta</taxon>
        <taxon>Embryophyta</taxon>
        <taxon>Tracheophyta</taxon>
        <taxon>Spermatophyta</taxon>
        <taxon>Magnoliopsida</taxon>
        <taxon>eudicotyledons</taxon>
        <taxon>Gunneridae</taxon>
        <taxon>Pentapetalae</taxon>
        <taxon>rosids</taxon>
        <taxon>fabids</taxon>
        <taxon>Malpighiales</taxon>
        <taxon>Rhizophoraceae</taxon>
        <taxon>Rhizophora</taxon>
    </lineage>
</organism>
<sequence>MDDDWGDLDGFVVMKMCFAFVIFMGDLLF</sequence>
<reference evidence="2" key="1">
    <citation type="submission" date="2018-02" db="EMBL/GenBank/DDBJ databases">
        <title>Rhizophora mucronata_Transcriptome.</title>
        <authorList>
            <person name="Meera S.P."/>
            <person name="Sreeshan A."/>
            <person name="Augustine A."/>
        </authorList>
    </citation>
    <scope>NUCLEOTIDE SEQUENCE</scope>
    <source>
        <tissue evidence="2">Leaf</tissue>
    </source>
</reference>
<protein>
    <submittedName>
        <fullName evidence="2">Uncharacterized protein</fullName>
    </submittedName>
</protein>